<reference evidence="1 2" key="1">
    <citation type="journal article" date="2017" name="Genome Med.">
        <title>A novel Ruminococcus gnavus clade enriched in inflammatory bowel disease patients.</title>
        <authorList>
            <person name="Hall A.B."/>
            <person name="Yassour M."/>
            <person name="Sauk J."/>
            <person name="Garner A."/>
            <person name="Jiang X."/>
            <person name="Arthur T."/>
            <person name="Lagoudas G.K."/>
            <person name="Vatanen T."/>
            <person name="Fornelos N."/>
            <person name="Wilson R."/>
            <person name="Bertha M."/>
            <person name="Cohen M."/>
            <person name="Garber J."/>
            <person name="Khalili H."/>
            <person name="Gevers D."/>
            <person name="Ananthakrishnan A.N."/>
            <person name="Kugathasan S."/>
            <person name="Lander E.S."/>
            <person name="Blainey P."/>
            <person name="Vlamakis H."/>
            <person name="Xavier R.J."/>
            <person name="Huttenhower C."/>
        </authorList>
    </citation>
    <scope>NUCLEOTIDE SEQUENCE [LARGE SCALE GENOMIC DNA]</scope>
    <source>
        <strain evidence="1 2">RJX1124</strain>
    </source>
</reference>
<dbReference type="Proteomes" id="UP000234891">
    <property type="component" value="Unassembled WGS sequence"/>
</dbReference>
<accession>A0A2N5PBM7</accession>
<dbReference type="EMBL" id="NIHS01000012">
    <property type="protein sequence ID" value="PLT72536.1"/>
    <property type="molecule type" value="Genomic_DNA"/>
</dbReference>
<protein>
    <submittedName>
        <fullName evidence="1">Uncharacterized protein</fullName>
    </submittedName>
</protein>
<name>A0A2N5PBM7_MEDGN</name>
<sequence>MTLFTDNPFERMMIQRPCGRRDNAPPVFKSPACASCPYRGQSPCIGYCLKQVQEKQEAAPERGKEEL</sequence>
<gene>
    <name evidence="1" type="ORF">CDL26_08430</name>
</gene>
<dbReference type="AlphaFoldDB" id="A0A2N5PBM7"/>
<dbReference type="RefSeq" id="WP_087361284.1">
    <property type="nucleotide sequence ID" value="NZ_NIHS01000012.1"/>
</dbReference>
<proteinExistence type="predicted"/>
<evidence type="ECO:0000313" key="2">
    <source>
        <dbReference type="Proteomes" id="UP000234891"/>
    </source>
</evidence>
<comment type="caution">
    <text evidence="1">The sequence shown here is derived from an EMBL/GenBank/DDBJ whole genome shotgun (WGS) entry which is preliminary data.</text>
</comment>
<organism evidence="1 2">
    <name type="scientific">Mediterraneibacter gnavus</name>
    <name type="common">Ruminococcus gnavus</name>
    <dbReference type="NCBI Taxonomy" id="33038"/>
    <lineage>
        <taxon>Bacteria</taxon>
        <taxon>Bacillati</taxon>
        <taxon>Bacillota</taxon>
        <taxon>Clostridia</taxon>
        <taxon>Lachnospirales</taxon>
        <taxon>Lachnospiraceae</taxon>
        <taxon>Mediterraneibacter</taxon>
    </lineage>
</organism>
<evidence type="ECO:0000313" key="1">
    <source>
        <dbReference type="EMBL" id="PLT72536.1"/>
    </source>
</evidence>